<accession>A0A2N9VRL4</accession>
<name>A0A2N9VRL4_9HYPH</name>
<feature type="region of interest" description="Disordered" evidence="1">
    <location>
        <begin position="1"/>
        <end position="24"/>
    </location>
</feature>
<feature type="compositionally biased region" description="Basic residues" evidence="1">
    <location>
        <begin position="86"/>
        <end position="97"/>
    </location>
</feature>
<dbReference type="EMBL" id="MZMT01000053">
    <property type="protein sequence ID" value="PIO42132.1"/>
    <property type="molecule type" value="Genomic_DNA"/>
</dbReference>
<evidence type="ECO:0000313" key="3">
    <source>
        <dbReference type="Proteomes" id="UP000232163"/>
    </source>
</evidence>
<feature type="region of interest" description="Disordered" evidence="1">
    <location>
        <begin position="72"/>
        <end position="97"/>
    </location>
</feature>
<proteinExistence type="predicted"/>
<comment type="caution">
    <text evidence="2">The sequence shown here is derived from an EMBL/GenBank/DDBJ whole genome shotgun (WGS) entry which is preliminary data.</text>
</comment>
<sequence length="97" mass="10655">MVAYPAMRDAMKHSPKQMPEVGIRPKRVLSPSEQKSLATTTAAAAIINDETAKWENKTARLKALRLAKEAEEQAELASRPPSAPKTKAKMTRTVKAK</sequence>
<protein>
    <submittedName>
        <fullName evidence="2">Uncharacterized protein</fullName>
    </submittedName>
</protein>
<keyword evidence="3" id="KW-1185">Reference proteome</keyword>
<reference evidence="3" key="1">
    <citation type="journal article" date="2017" name="Int J Environ Stud">
        <title>Does the Miocene-Pliocene relict legume Oxytropis triphylla form nitrogen-fixing nodules with a combination of bacterial strains?</title>
        <authorList>
            <person name="Safronova V."/>
            <person name="Belimov A."/>
            <person name="Sazanova A."/>
            <person name="Kuznetsova I."/>
            <person name="Popova J."/>
            <person name="Andronov E."/>
            <person name="Verkhozina A."/>
            <person name="Tikhonovich I."/>
        </authorList>
    </citation>
    <scope>NUCLEOTIDE SEQUENCE [LARGE SCALE GENOMIC DNA]</scope>
    <source>
        <strain evidence="3">Tri-38</strain>
    </source>
</reference>
<dbReference type="AlphaFoldDB" id="A0A2N9VRL4"/>
<evidence type="ECO:0000256" key="1">
    <source>
        <dbReference type="SAM" id="MobiDB-lite"/>
    </source>
</evidence>
<gene>
    <name evidence="2" type="ORF">B5P45_24150</name>
</gene>
<dbReference type="Proteomes" id="UP000232163">
    <property type="component" value="Unassembled WGS sequence"/>
</dbReference>
<evidence type="ECO:0000313" key="2">
    <source>
        <dbReference type="EMBL" id="PIO42132.1"/>
    </source>
</evidence>
<organism evidence="2 3">
    <name type="scientific">Phyllobacterium zundukense</name>
    <dbReference type="NCBI Taxonomy" id="1867719"/>
    <lineage>
        <taxon>Bacteria</taxon>
        <taxon>Pseudomonadati</taxon>
        <taxon>Pseudomonadota</taxon>
        <taxon>Alphaproteobacteria</taxon>
        <taxon>Hyphomicrobiales</taxon>
        <taxon>Phyllobacteriaceae</taxon>
        <taxon>Phyllobacterium</taxon>
    </lineage>
</organism>